<feature type="coiled-coil region" evidence="1">
    <location>
        <begin position="54"/>
        <end position="84"/>
    </location>
</feature>
<feature type="transmembrane region" description="Helical" evidence="3">
    <location>
        <begin position="20"/>
        <end position="42"/>
    </location>
</feature>
<gene>
    <name evidence="4" type="ORF">CATMQ487_13750</name>
</gene>
<evidence type="ECO:0000313" key="4">
    <source>
        <dbReference type="EMBL" id="BDI04405.1"/>
    </source>
</evidence>
<keyword evidence="3" id="KW-0812">Transmembrane</keyword>
<evidence type="ECO:0008006" key="6">
    <source>
        <dbReference type="Google" id="ProtNLM"/>
    </source>
</evidence>
<sequence length="223" mass="24559">MILINLLPHREERRRRRKQAFFIALGLAAVAGLLVVGAWYLVLLEMTHVQQARNEFLQSEIRRLESQIKDIASLKSEIEALKARQKVVEDFQIDRNMPVHLLNELVAQTPEGVYLATIRQDGQGVAVSGVAQTNERVSEFLRNTAYNATWLEKPELVEIKATQAGGPGARDPKRLFEFSVRLTLKRPQDREAQAAGARASDAAGGNKAGRPPAAAASRAASAS</sequence>
<feature type="compositionally biased region" description="Low complexity" evidence="2">
    <location>
        <begin position="193"/>
        <end position="223"/>
    </location>
</feature>
<evidence type="ECO:0000313" key="5">
    <source>
        <dbReference type="Proteomes" id="UP001057498"/>
    </source>
</evidence>
<evidence type="ECO:0000256" key="2">
    <source>
        <dbReference type="SAM" id="MobiDB-lite"/>
    </source>
</evidence>
<dbReference type="PANTHER" id="PTHR40278:SF2">
    <property type="entry name" value="TYPE IV PILUS INNER MEMBRANE COMPONENT PILN"/>
    <property type="match status" value="1"/>
</dbReference>
<evidence type="ECO:0000256" key="1">
    <source>
        <dbReference type="SAM" id="Coils"/>
    </source>
</evidence>
<dbReference type="Proteomes" id="UP001057498">
    <property type="component" value="Chromosome"/>
</dbReference>
<reference evidence="4" key="1">
    <citation type="submission" date="2022-04" db="EMBL/GenBank/DDBJ databases">
        <title>Whole genome sequence of Sphaerotilus sp. FB-5.</title>
        <authorList>
            <person name="Takeda M."/>
            <person name="Narihara S."/>
            <person name="Akimoto M."/>
            <person name="Akimoto R."/>
            <person name="Nishiyashiki S."/>
            <person name="Murakami T."/>
        </authorList>
    </citation>
    <scope>NUCLEOTIDE SEQUENCE</scope>
    <source>
        <strain evidence="4">FB-5</strain>
    </source>
</reference>
<keyword evidence="1" id="KW-0175">Coiled coil</keyword>
<dbReference type="PANTHER" id="PTHR40278">
    <property type="entry name" value="DNA UTILIZATION PROTEIN HOFN"/>
    <property type="match status" value="1"/>
</dbReference>
<dbReference type="RefSeq" id="WP_251972530.1">
    <property type="nucleotide sequence ID" value="NZ_AP025730.1"/>
</dbReference>
<name>A0ABM7YJ04_9BURK</name>
<protein>
    <recommendedName>
        <fullName evidence="6">Type IV pilus assembly protein PilN</fullName>
    </recommendedName>
</protein>
<keyword evidence="5" id="KW-1185">Reference proteome</keyword>
<feature type="region of interest" description="Disordered" evidence="2">
    <location>
        <begin position="187"/>
        <end position="223"/>
    </location>
</feature>
<dbReference type="InterPro" id="IPR007813">
    <property type="entry name" value="PilN"/>
</dbReference>
<organism evidence="4 5">
    <name type="scientific">Sphaerotilus microaerophilus</name>
    <dbReference type="NCBI Taxonomy" id="2914710"/>
    <lineage>
        <taxon>Bacteria</taxon>
        <taxon>Pseudomonadati</taxon>
        <taxon>Pseudomonadota</taxon>
        <taxon>Betaproteobacteria</taxon>
        <taxon>Burkholderiales</taxon>
        <taxon>Sphaerotilaceae</taxon>
        <taxon>Sphaerotilus</taxon>
    </lineage>
</organism>
<dbReference type="EMBL" id="AP025730">
    <property type="protein sequence ID" value="BDI04405.1"/>
    <property type="molecule type" value="Genomic_DNA"/>
</dbReference>
<evidence type="ECO:0000256" key="3">
    <source>
        <dbReference type="SAM" id="Phobius"/>
    </source>
</evidence>
<proteinExistence type="predicted"/>
<dbReference type="Pfam" id="PF05137">
    <property type="entry name" value="PilN"/>
    <property type="match status" value="1"/>
</dbReference>
<keyword evidence="3" id="KW-1133">Transmembrane helix</keyword>
<dbReference type="InterPro" id="IPR052534">
    <property type="entry name" value="Extracell_DNA_Util/SecSys_Comp"/>
</dbReference>
<accession>A0ABM7YJ04</accession>
<keyword evidence="3" id="KW-0472">Membrane</keyword>